<dbReference type="STRING" id="391625.PPSIR1_09076"/>
<proteinExistence type="predicted"/>
<dbReference type="GO" id="GO:0004674">
    <property type="term" value="F:protein serine/threonine kinase activity"/>
    <property type="evidence" value="ECO:0007669"/>
    <property type="project" value="UniProtKB-KW"/>
</dbReference>
<organism evidence="2 3">
    <name type="scientific">Plesiocystis pacifica SIR-1</name>
    <dbReference type="NCBI Taxonomy" id="391625"/>
    <lineage>
        <taxon>Bacteria</taxon>
        <taxon>Pseudomonadati</taxon>
        <taxon>Myxococcota</taxon>
        <taxon>Polyangia</taxon>
        <taxon>Nannocystales</taxon>
        <taxon>Nannocystaceae</taxon>
        <taxon>Plesiocystis</taxon>
    </lineage>
</organism>
<reference evidence="2 3" key="1">
    <citation type="submission" date="2007-06" db="EMBL/GenBank/DDBJ databases">
        <authorList>
            <person name="Shimkets L."/>
            <person name="Ferriera S."/>
            <person name="Johnson J."/>
            <person name="Kravitz S."/>
            <person name="Beeson K."/>
            <person name="Sutton G."/>
            <person name="Rogers Y.-H."/>
            <person name="Friedman R."/>
            <person name="Frazier M."/>
            <person name="Venter J.C."/>
        </authorList>
    </citation>
    <scope>NUCLEOTIDE SEQUENCE [LARGE SCALE GENOMIC DNA]</scope>
    <source>
        <strain evidence="2 3">SIR-1</strain>
    </source>
</reference>
<evidence type="ECO:0000313" key="2">
    <source>
        <dbReference type="EMBL" id="EDM78320.1"/>
    </source>
</evidence>
<dbReference type="Proteomes" id="UP000005801">
    <property type="component" value="Unassembled WGS sequence"/>
</dbReference>
<gene>
    <name evidence="2" type="ORF">PPSIR1_09076</name>
</gene>
<dbReference type="EMBL" id="ABCS01000032">
    <property type="protein sequence ID" value="EDM78320.1"/>
    <property type="molecule type" value="Genomic_DNA"/>
</dbReference>
<dbReference type="AlphaFoldDB" id="A6G744"/>
<keyword evidence="2" id="KW-0808">Transferase</keyword>
<name>A6G744_9BACT</name>
<dbReference type="Gene3D" id="1.10.510.10">
    <property type="entry name" value="Transferase(Phosphotransferase) domain 1"/>
    <property type="match status" value="1"/>
</dbReference>
<dbReference type="SUPFAM" id="SSF56112">
    <property type="entry name" value="Protein kinase-like (PK-like)"/>
    <property type="match status" value="1"/>
</dbReference>
<dbReference type="eggNOG" id="COG0515">
    <property type="taxonomic scope" value="Bacteria"/>
</dbReference>
<dbReference type="OrthoDB" id="5491249at2"/>
<keyword evidence="3" id="KW-1185">Reference proteome</keyword>
<sequence>MPTLERREDLGKGLAPELRARLRRGEHEAVAGELAGAGQHAEAGWVLEQIWDFAGASARYLDAGRLLDALRAALEDGAPAAAEAVYLALEASGDAEQAEAAAALLTKRRRHREAARVLEIAKAPPTERAAALERSGDRLAAATALAESGMTREALEALGPLPVHERRDLGNANSDANRHAAQLHALAASLCWDLGDAEAAARHCQEARRAGAFAGELGAQVRRLLARALASLGHDLAAQLVLAEDEAQPERSPTELASQGRYRVTGTLPAVFAGAAYVGVDRVDLQEIELHLLLAEYGDLDRPEPAVLTALDRFAAAAVAADALAHPAIRPILRLDAREGLLVMPRREGPILRNLIRPPGLAAAAGARARSLIAFMLEALAQAHAAGLTHGSLFPSQIVCDALGRPLLGPFGAHHLAGLVATRTGGLDELLAMTPPEQRAGAPASQAGDIYMLGALWAALSVGRFTPEASALPAADRDEIARWMDPDPDARPPAHEALARIRTPIGDLSQLAGDRFASISADSGSFPPPGASGSGPVDRRLGRALTVIAADSWTDHELDLLCTARNPWLQNILDREGRRFQLAAWPSGCRTLEPGADWRALIDARALELLRASSEPNAPQASETQASEPSDDALRDALTARLDSSMLVVTPAGELMLALDKLLPR</sequence>
<feature type="compositionally biased region" description="Polar residues" evidence="1">
    <location>
        <begin position="614"/>
        <end position="628"/>
    </location>
</feature>
<comment type="caution">
    <text evidence="2">The sequence shown here is derived from an EMBL/GenBank/DDBJ whole genome shotgun (WGS) entry which is preliminary data.</text>
</comment>
<keyword evidence="2" id="KW-0723">Serine/threonine-protein kinase</keyword>
<keyword evidence="2" id="KW-0418">Kinase</keyword>
<evidence type="ECO:0000313" key="3">
    <source>
        <dbReference type="Proteomes" id="UP000005801"/>
    </source>
</evidence>
<feature type="region of interest" description="Disordered" evidence="1">
    <location>
        <begin position="519"/>
        <end position="538"/>
    </location>
</feature>
<accession>A6G744</accession>
<evidence type="ECO:0000256" key="1">
    <source>
        <dbReference type="SAM" id="MobiDB-lite"/>
    </source>
</evidence>
<protein>
    <submittedName>
        <fullName evidence="2">Serine/threonine protein kinase</fullName>
    </submittedName>
</protein>
<dbReference type="InterPro" id="IPR011009">
    <property type="entry name" value="Kinase-like_dom_sf"/>
</dbReference>
<feature type="region of interest" description="Disordered" evidence="1">
    <location>
        <begin position="613"/>
        <end position="632"/>
    </location>
</feature>
<dbReference type="RefSeq" id="WP_006972539.1">
    <property type="nucleotide sequence ID" value="NZ_ABCS01000032.1"/>
</dbReference>